<gene>
    <name evidence="1" type="ORF">DFQ01_11072</name>
</gene>
<keyword evidence="2" id="KW-1185">Reference proteome</keyword>
<evidence type="ECO:0000313" key="2">
    <source>
        <dbReference type="Proteomes" id="UP000246635"/>
    </source>
</evidence>
<proteinExistence type="predicted"/>
<accession>A0A2V2YSI3</accession>
<protein>
    <submittedName>
        <fullName evidence="1">Uncharacterized protein</fullName>
    </submittedName>
</protein>
<name>A0A2V2YSI3_9BACL</name>
<reference evidence="1 2" key="1">
    <citation type="submission" date="2018-05" db="EMBL/GenBank/DDBJ databases">
        <title>Genomic Encyclopedia of Type Strains, Phase III (KMG-III): the genomes of soil and plant-associated and newly described type strains.</title>
        <authorList>
            <person name="Whitman W."/>
        </authorList>
    </citation>
    <scope>NUCLEOTIDE SEQUENCE [LARGE SCALE GENOMIC DNA]</scope>
    <source>
        <strain evidence="1 2">CECT 5696</strain>
    </source>
</reference>
<comment type="caution">
    <text evidence="1">The sequence shown here is derived from an EMBL/GenBank/DDBJ whole genome shotgun (WGS) entry which is preliminary data.</text>
</comment>
<organism evidence="1 2">
    <name type="scientific">Paenibacillus cellulosilyticus</name>
    <dbReference type="NCBI Taxonomy" id="375489"/>
    <lineage>
        <taxon>Bacteria</taxon>
        <taxon>Bacillati</taxon>
        <taxon>Bacillota</taxon>
        <taxon>Bacilli</taxon>
        <taxon>Bacillales</taxon>
        <taxon>Paenibacillaceae</taxon>
        <taxon>Paenibacillus</taxon>
    </lineage>
</organism>
<sequence length="235" mass="27185">MVKTRSRKKPATPSTPSTYTVAGAMVRLREIIKEEFNLDVELNVDIHGWHYPPRLAQLALKDMLSEVEGWDIRHNYYEEDKSHRLEEYHVWSGSAKAQGRPAHDLSIFTTKKKRPLIPLSRSTKNYSRVAVAMYRIRRLVRDLYGVDAIVKISVQVDYSKYLFSMSRNSHVTEDIALEVLALIQIGTDWKIQDFNSPLKRYSNYYRMASLVGKGIEVLFHLPVKKEQVDNQSEGS</sequence>
<dbReference type="RefSeq" id="WP_110044677.1">
    <property type="nucleotide sequence ID" value="NZ_CP054613.1"/>
</dbReference>
<dbReference type="EMBL" id="QGTQ01000010">
    <property type="protein sequence ID" value="PWW01182.1"/>
    <property type="molecule type" value="Genomic_DNA"/>
</dbReference>
<dbReference type="Proteomes" id="UP000246635">
    <property type="component" value="Unassembled WGS sequence"/>
</dbReference>
<dbReference type="AlphaFoldDB" id="A0A2V2YSI3"/>
<evidence type="ECO:0000313" key="1">
    <source>
        <dbReference type="EMBL" id="PWW01182.1"/>
    </source>
</evidence>
<dbReference type="OrthoDB" id="2674578at2"/>